<dbReference type="PANTHER" id="PTHR48051:SF1">
    <property type="entry name" value="RAS SUPPRESSOR PROTEIN 1"/>
    <property type="match status" value="1"/>
</dbReference>
<dbReference type="PRINTS" id="PR00019">
    <property type="entry name" value="LEURICHRPT"/>
</dbReference>
<protein>
    <submittedName>
        <fullName evidence="5">Leucine-rich repeat-containing protein 57</fullName>
    </submittedName>
</protein>
<proteinExistence type="predicted"/>
<evidence type="ECO:0000313" key="5">
    <source>
        <dbReference type="WBParaSite" id="PSAMB.scaffold9908size4522.g32848.t1"/>
    </source>
</evidence>
<dbReference type="InterPro" id="IPR032675">
    <property type="entry name" value="LRR_dom_sf"/>
</dbReference>
<dbReference type="FunFam" id="3.80.10.10:FF:000230">
    <property type="entry name" value="Leucine-rich repeat-containing protein 57"/>
    <property type="match status" value="1"/>
</dbReference>
<keyword evidence="1" id="KW-0433">Leucine-rich repeat</keyword>
<dbReference type="GO" id="GO:0005737">
    <property type="term" value="C:cytoplasm"/>
    <property type="evidence" value="ECO:0007669"/>
    <property type="project" value="TreeGrafter"/>
</dbReference>
<evidence type="ECO:0000256" key="3">
    <source>
        <dbReference type="SAM" id="MobiDB-lite"/>
    </source>
</evidence>
<accession>A0A914XRC2</accession>
<feature type="compositionally biased region" description="Low complexity" evidence="3">
    <location>
        <begin position="9"/>
        <end position="19"/>
    </location>
</feature>
<dbReference type="InterPro" id="IPR003591">
    <property type="entry name" value="Leu-rich_rpt_typical-subtyp"/>
</dbReference>
<organism evidence="4 5">
    <name type="scientific">Plectus sambesii</name>
    <dbReference type="NCBI Taxonomy" id="2011161"/>
    <lineage>
        <taxon>Eukaryota</taxon>
        <taxon>Metazoa</taxon>
        <taxon>Ecdysozoa</taxon>
        <taxon>Nematoda</taxon>
        <taxon>Chromadorea</taxon>
        <taxon>Plectida</taxon>
        <taxon>Plectina</taxon>
        <taxon>Plectoidea</taxon>
        <taxon>Plectidae</taxon>
        <taxon>Plectus</taxon>
    </lineage>
</organism>
<dbReference type="WBParaSite" id="PSAMB.scaffold9908size4522.g32848.t1">
    <property type="protein sequence ID" value="PSAMB.scaffold9908size4522.g32848.t1"/>
    <property type="gene ID" value="PSAMB.scaffold9908size4522.g32848"/>
</dbReference>
<dbReference type="PANTHER" id="PTHR48051">
    <property type="match status" value="1"/>
</dbReference>
<evidence type="ECO:0000256" key="1">
    <source>
        <dbReference type="ARBA" id="ARBA00022614"/>
    </source>
</evidence>
<dbReference type="InterPro" id="IPR050216">
    <property type="entry name" value="LRR_domain-containing"/>
</dbReference>
<reference evidence="5" key="1">
    <citation type="submission" date="2022-11" db="UniProtKB">
        <authorList>
            <consortium name="WormBaseParasite"/>
        </authorList>
    </citation>
    <scope>IDENTIFICATION</scope>
</reference>
<dbReference type="PROSITE" id="PS51450">
    <property type="entry name" value="LRR"/>
    <property type="match status" value="2"/>
</dbReference>
<dbReference type="SUPFAM" id="SSF52058">
    <property type="entry name" value="L domain-like"/>
    <property type="match status" value="1"/>
</dbReference>
<evidence type="ECO:0000256" key="2">
    <source>
        <dbReference type="ARBA" id="ARBA00022737"/>
    </source>
</evidence>
<dbReference type="Pfam" id="PF13855">
    <property type="entry name" value="LRR_8"/>
    <property type="match status" value="1"/>
</dbReference>
<dbReference type="AlphaFoldDB" id="A0A914XRC2"/>
<dbReference type="Pfam" id="PF00560">
    <property type="entry name" value="LRR_1"/>
    <property type="match status" value="2"/>
</dbReference>
<sequence>MGNEGSKKGGSAPSAPSGSNSVKQHLERAAKSGVLQLQNNGLKEVPAALLQAREMLRNLDLSHNKLPQIPGFIGQFVALKQLHLDHNRLTFLPDELGNLKKLEILSVRENALQSLPDTLVGCLVLKTVYLSSNHFTHFPLAICDLPKLDTVDLSRNKISGLPADSIERLKAMELNLNQNQLSSLPPELAKCARLKVLRVEENCLNKTDFHEAILADSPISLIAFDGNLFQDKDLQQMAGFEQYQERYTATKKKMF</sequence>
<keyword evidence="4" id="KW-1185">Reference proteome</keyword>
<keyword evidence="2" id="KW-0677">Repeat</keyword>
<feature type="region of interest" description="Disordered" evidence="3">
    <location>
        <begin position="1"/>
        <end position="25"/>
    </location>
</feature>
<name>A0A914XRC2_9BILA</name>
<dbReference type="Proteomes" id="UP000887566">
    <property type="component" value="Unplaced"/>
</dbReference>
<dbReference type="SMART" id="SM00369">
    <property type="entry name" value="LRR_TYP"/>
    <property type="match status" value="5"/>
</dbReference>
<evidence type="ECO:0000313" key="4">
    <source>
        <dbReference type="Proteomes" id="UP000887566"/>
    </source>
</evidence>
<dbReference type="Gene3D" id="3.80.10.10">
    <property type="entry name" value="Ribonuclease Inhibitor"/>
    <property type="match status" value="1"/>
</dbReference>
<dbReference type="InterPro" id="IPR001611">
    <property type="entry name" value="Leu-rich_rpt"/>
</dbReference>